<accession>R7QLL8</accession>
<feature type="region of interest" description="Disordered" evidence="1">
    <location>
        <begin position="269"/>
        <end position="298"/>
    </location>
</feature>
<protein>
    <submittedName>
        <fullName evidence="2">Uncharacterized protein</fullName>
    </submittedName>
</protein>
<evidence type="ECO:0000313" key="3">
    <source>
        <dbReference type="Proteomes" id="UP000012073"/>
    </source>
</evidence>
<dbReference type="RefSeq" id="XP_005718251.1">
    <property type="nucleotide sequence ID" value="XM_005718194.1"/>
</dbReference>
<organism evidence="2 3">
    <name type="scientific">Chondrus crispus</name>
    <name type="common">Carrageen Irish moss</name>
    <name type="synonym">Polymorpha crispa</name>
    <dbReference type="NCBI Taxonomy" id="2769"/>
    <lineage>
        <taxon>Eukaryota</taxon>
        <taxon>Rhodophyta</taxon>
        <taxon>Florideophyceae</taxon>
        <taxon>Rhodymeniophycidae</taxon>
        <taxon>Gigartinales</taxon>
        <taxon>Gigartinaceae</taxon>
        <taxon>Chondrus</taxon>
    </lineage>
</organism>
<dbReference type="EMBL" id="HG001920">
    <property type="protein sequence ID" value="CDF38366.1"/>
    <property type="molecule type" value="Genomic_DNA"/>
</dbReference>
<feature type="compositionally biased region" description="Basic and acidic residues" evidence="1">
    <location>
        <begin position="181"/>
        <end position="192"/>
    </location>
</feature>
<proteinExistence type="predicted"/>
<evidence type="ECO:0000313" key="2">
    <source>
        <dbReference type="EMBL" id="CDF38366.1"/>
    </source>
</evidence>
<feature type="region of interest" description="Disordered" evidence="1">
    <location>
        <begin position="217"/>
        <end position="244"/>
    </location>
</feature>
<gene>
    <name evidence="2" type="ORF">CHC_T00000968001</name>
</gene>
<dbReference type="KEGG" id="ccp:CHC_T00000968001"/>
<feature type="compositionally biased region" description="Basic and acidic residues" evidence="1">
    <location>
        <begin position="393"/>
        <end position="410"/>
    </location>
</feature>
<feature type="region of interest" description="Disordered" evidence="1">
    <location>
        <begin position="154"/>
        <end position="198"/>
    </location>
</feature>
<feature type="compositionally biased region" description="Basic and acidic residues" evidence="1">
    <location>
        <begin position="229"/>
        <end position="244"/>
    </location>
</feature>
<dbReference type="GeneID" id="17325969"/>
<name>R7QLL8_CHOCR</name>
<feature type="compositionally biased region" description="Polar residues" evidence="1">
    <location>
        <begin position="21"/>
        <end position="30"/>
    </location>
</feature>
<feature type="compositionally biased region" description="Basic and acidic residues" evidence="1">
    <location>
        <begin position="62"/>
        <end position="77"/>
    </location>
</feature>
<dbReference type="Gramene" id="CDF38366">
    <property type="protein sequence ID" value="CDF38366"/>
    <property type="gene ID" value="CHC_T00000968001"/>
</dbReference>
<reference evidence="3" key="1">
    <citation type="journal article" date="2013" name="Proc. Natl. Acad. Sci. U.S.A.">
        <title>Genome structure and metabolic features in the red seaweed Chondrus crispus shed light on evolution of the Archaeplastida.</title>
        <authorList>
            <person name="Collen J."/>
            <person name="Porcel B."/>
            <person name="Carre W."/>
            <person name="Ball S.G."/>
            <person name="Chaparro C."/>
            <person name="Tonon T."/>
            <person name="Barbeyron T."/>
            <person name="Michel G."/>
            <person name="Noel B."/>
            <person name="Valentin K."/>
            <person name="Elias M."/>
            <person name="Artiguenave F."/>
            <person name="Arun A."/>
            <person name="Aury J.M."/>
            <person name="Barbosa-Neto J.F."/>
            <person name="Bothwell J.H."/>
            <person name="Bouget F.Y."/>
            <person name="Brillet L."/>
            <person name="Cabello-Hurtado F."/>
            <person name="Capella-Gutierrez S."/>
            <person name="Charrier B."/>
            <person name="Cladiere L."/>
            <person name="Cock J.M."/>
            <person name="Coelho S.M."/>
            <person name="Colleoni C."/>
            <person name="Czjzek M."/>
            <person name="Da Silva C."/>
            <person name="Delage L."/>
            <person name="Denoeud F."/>
            <person name="Deschamps P."/>
            <person name="Dittami S.M."/>
            <person name="Gabaldon T."/>
            <person name="Gachon C.M."/>
            <person name="Groisillier A."/>
            <person name="Herve C."/>
            <person name="Jabbari K."/>
            <person name="Katinka M."/>
            <person name="Kloareg B."/>
            <person name="Kowalczyk N."/>
            <person name="Labadie K."/>
            <person name="Leblanc C."/>
            <person name="Lopez P.J."/>
            <person name="McLachlan D.H."/>
            <person name="Meslet-Cladiere L."/>
            <person name="Moustafa A."/>
            <person name="Nehr Z."/>
            <person name="Nyvall Collen P."/>
            <person name="Panaud O."/>
            <person name="Partensky F."/>
            <person name="Poulain J."/>
            <person name="Rensing S.A."/>
            <person name="Rousvoal S."/>
            <person name="Samson G."/>
            <person name="Symeonidi A."/>
            <person name="Weissenbach J."/>
            <person name="Zambounis A."/>
            <person name="Wincker P."/>
            <person name="Boyen C."/>
        </authorList>
    </citation>
    <scope>NUCLEOTIDE SEQUENCE [LARGE SCALE GENOMIC DNA]</scope>
    <source>
        <strain evidence="3">cv. Stackhouse</strain>
    </source>
</reference>
<feature type="region of interest" description="Disordered" evidence="1">
    <location>
        <begin position="322"/>
        <end position="348"/>
    </location>
</feature>
<evidence type="ECO:0000256" key="1">
    <source>
        <dbReference type="SAM" id="MobiDB-lite"/>
    </source>
</evidence>
<dbReference type="Proteomes" id="UP000012073">
    <property type="component" value="Unassembled WGS sequence"/>
</dbReference>
<keyword evidence="3" id="KW-1185">Reference proteome</keyword>
<sequence length="410" mass="46315">MLQQPVREGRHSDDRDDRPKPTSSWKSSGVKSFHHGRGFKDTQKRAAQQANVPDDQNLPKPNLEHKDQGGLRSRTDNLKFLQGIPRFRKRNNAGPEGQTKGASLFRQEKPEKQKATQQTRNKTTGQLLGLTFQTRKGDSGEGLEQEQLLKAAKVTRSSANDDSVCDMNPNDSQILGGRRQYKAESKDDRDDAPITPSVSGMWARMTGEMFRAQLNANSSPNDEIQIEVRPSETSKKEDGSNRRRGDLFASLKSLTVRADACRVVSNRECDQVVSSQMRDPSRTKKQKPRTSDIESPWGVKCESDESFDVEQRTRSIHLSIHPFGSRTNTKTRQRSTEGDDNVIANLSDGIDEYDDGSSLARDREGEDVVHIEMFRDAFVDYTLKSLRSNQHKTMADRIRNARKPKTDLNE</sequence>
<feature type="region of interest" description="Disordered" evidence="1">
    <location>
        <begin position="390"/>
        <end position="410"/>
    </location>
</feature>
<feature type="region of interest" description="Disordered" evidence="1">
    <location>
        <begin position="1"/>
        <end position="127"/>
    </location>
</feature>
<dbReference type="AlphaFoldDB" id="R7QLL8"/>
<feature type="compositionally biased region" description="Basic and acidic residues" evidence="1">
    <location>
        <begin position="7"/>
        <end position="20"/>
    </location>
</feature>